<evidence type="ECO:0000313" key="6">
    <source>
        <dbReference type="Proteomes" id="UP001500767"/>
    </source>
</evidence>
<evidence type="ECO:0000259" key="4">
    <source>
        <dbReference type="Pfam" id="PF00171"/>
    </source>
</evidence>
<dbReference type="PANTHER" id="PTHR11699">
    <property type="entry name" value="ALDEHYDE DEHYDROGENASE-RELATED"/>
    <property type="match status" value="1"/>
</dbReference>
<proteinExistence type="inferred from homology"/>
<evidence type="ECO:0000313" key="5">
    <source>
        <dbReference type="EMBL" id="GAA3555969.1"/>
    </source>
</evidence>
<dbReference type="Gene3D" id="3.40.309.10">
    <property type="entry name" value="Aldehyde Dehydrogenase, Chain A, domain 2"/>
    <property type="match status" value="1"/>
</dbReference>
<evidence type="ECO:0000256" key="2">
    <source>
        <dbReference type="PROSITE-ProRule" id="PRU10007"/>
    </source>
</evidence>
<dbReference type="PROSITE" id="PS00687">
    <property type="entry name" value="ALDEHYDE_DEHYDR_GLU"/>
    <property type="match status" value="1"/>
</dbReference>
<gene>
    <name evidence="5" type="ORF">GCM10022197_08940</name>
</gene>
<dbReference type="EMBL" id="BAAAYR010000001">
    <property type="protein sequence ID" value="GAA3555969.1"/>
    <property type="molecule type" value="Genomic_DNA"/>
</dbReference>
<evidence type="ECO:0000256" key="1">
    <source>
        <dbReference type="ARBA" id="ARBA00023002"/>
    </source>
</evidence>
<dbReference type="InterPro" id="IPR016162">
    <property type="entry name" value="Ald_DH_N"/>
</dbReference>
<dbReference type="RefSeq" id="WP_204912049.1">
    <property type="nucleotide sequence ID" value="NZ_BAAAYR010000001.1"/>
</dbReference>
<comment type="similarity">
    <text evidence="3">Belongs to the aldehyde dehydrogenase family.</text>
</comment>
<name>A0ABP6WUQ3_9ACTN</name>
<dbReference type="InterPro" id="IPR016163">
    <property type="entry name" value="Ald_DH_C"/>
</dbReference>
<evidence type="ECO:0000256" key="3">
    <source>
        <dbReference type="RuleBase" id="RU003345"/>
    </source>
</evidence>
<protein>
    <submittedName>
        <fullName evidence="5">Aldehyde dehydrogenase family protein</fullName>
    </submittedName>
</protein>
<comment type="caution">
    <text evidence="5">The sequence shown here is derived from an EMBL/GenBank/DDBJ whole genome shotgun (WGS) entry which is preliminary data.</text>
</comment>
<dbReference type="InterPro" id="IPR016161">
    <property type="entry name" value="Ald_DH/histidinol_DH"/>
</dbReference>
<feature type="domain" description="Aldehyde dehydrogenase" evidence="4">
    <location>
        <begin position="21"/>
        <end position="478"/>
    </location>
</feature>
<dbReference type="InterPro" id="IPR015590">
    <property type="entry name" value="Aldehyde_DH_dom"/>
</dbReference>
<keyword evidence="6" id="KW-1185">Reference proteome</keyword>
<feature type="active site" evidence="2">
    <location>
        <position position="251"/>
    </location>
</feature>
<dbReference type="Proteomes" id="UP001500767">
    <property type="component" value="Unassembled WGS sequence"/>
</dbReference>
<keyword evidence="1 3" id="KW-0560">Oxidoreductase</keyword>
<dbReference type="Gene3D" id="3.40.605.10">
    <property type="entry name" value="Aldehyde Dehydrogenase, Chain A, domain 1"/>
    <property type="match status" value="1"/>
</dbReference>
<reference evidence="6" key="1">
    <citation type="journal article" date="2019" name="Int. J. Syst. Evol. Microbiol.">
        <title>The Global Catalogue of Microorganisms (GCM) 10K type strain sequencing project: providing services to taxonomists for standard genome sequencing and annotation.</title>
        <authorList>
            <consortium name="The Broad Institute Genomics Platform"/>
            <consortium name="The Broad Institute Genome Sequencing Center for Infectious Disease"/>
            <person name="Wu L."/>
            <person name="Ma J."/>
        </authorList>
    </citation>
    <scope>NUCLEOTIDE SEQUENCE [LARGE SCALE GENOMIC DNA]</scope>
    <source>
        <strain evidence="6">JCM 16540</strain>
    </source>
</reference>
<dbReference type="Pfam" id="PF00171">
    <property type="entry name" value="Aldedh"/>
    <property type="match status" value="1"/>
</dbReference>
<sequence>MSEPEVLLHVDGTDRPGATGATFAVVDPFSGAHVATVAEATAGDVDDAVAAARRAYDDQRWRGQAPRDRARVLNRAAALLADRIDDLAALETRQIGRPLREMRAQLRRLPEWLEYFGAVAQTAEGTVPDFGHGHLNVVRRVPLGVAGLITPWNHPLLITMKKLSVALAAGNSIVLKPSELAPVVPGLLVGLLEEAGVPGGVVNVVHGFGRTTGRALSEHPGLAKIDVTGGTETGRAIAAHAGRSLIPVTAELGGKAPVIILDDVDLDVAVAGALFAAFVATGQTCVQGSRLLVAEAVHDRFVAALVARTEALRLGDPMQAGTQVGPLVSEAQRDKTVQAVERAVEQGATVLAGGAVPTAPDLCRGWFYPPTILGGVTSEMDIWTEEVFGPVTLVRSFTDDADAVRLANDAQFGLAASVWTADTARALRVSEQLDIGIVWVNDHHRIDPSSPWGGFKDSGLGSENGLDAFHAYTRAQSVVVNTQPPGPDWFGTTSDLRYS</sequence>
<dbReference type="InterPro" id="IPR029510">
    <property type="entry name" value="Ald_DH_CS_GLU"/>
</dbReference>
<dbReference type="SUPFAM" id="SSF53720">
    <property type="entry name" value="ALDH-like"/>
    <property type="match status" value="1"/>
</dbReference>
<accession>A0ABP6WUQ3</accession>
<organism evidence="5 6">
    <name type="scientific">Microlunatus spumicola</name>
    <dbReference type="NCBI Taxonomy" id="81499"/>
    <lineage>
        <taxon>Bacteria</taxon>
        <taxon>Bacillati</taxon>
        <taxon>Actinomycetota</taxon>
        <taxon>Actinomycetes</taxon>
        <taxon>Propionibacteriales</taxon>
        <taxon>Propionibacteriaceae</taxon>
        <taxon>Microlunatus</taxon>
    </lineage>
</organism>